<dbReference type="PROSITE" id="PS00108">
    <property type="entry name" value="PROTEIN_KINASE_ST"/>
    <property type="match status" value="1"/>
</dbReference>
<dbReference type="GO" id="GO:0004674">
    <property type="term" value="F:protein serine/threonine kinase activity"/>
    <property type="evidence" value="ECO:0007669"/>
    <property type="project" value="UniProtKB-KW"/>
</dbReference>
<dbReference type="PANTHER" id="PTHR44899">
    <property type="entry name" value="CAMK FAMILY PROTEIN KINASE"/>
    <property type="match status" value="1"/>
</dbReference>
<name>A0AB34IZ81_PRYPA</name>
<keyword evidence="3" id="KW-0723">Serine/threonine-protein kinase</keyword>
<organism evidence="13 14">
    <name type="scientific">Prymnesium parvum</name>
    <name type="common">Toxic golden alga</name>
    <dbReference type="NCBI Taxonomy" id="97485"/>
    <lineage>
        <taxon>Eukaryota</taxon>
        <taxon>Haptista</taxon>
        <taxon>Haptophyta</taxon>
        <taxon>Prymnesiophyceae</taxon>
        <taxon>Prymnesiales</taxon>
        <taxon>Prymnesiaceae</taxon>
        <taxon>Prymnesium</taxon>
    </lineage>
</organism>
<dbReference type="EMBL" id="JBGBPQ010000015">
    <property type="protein sequence ID" value="KAL1510733.1"/>
    <property type="molecule type" value="Genomic_DNA"/>
</dbReference>
<dbReference type="GO" id="GO:0005524">
    <property type="term" value="F:ATP binding"/>
    <property type="evidence" value="ECO:0007669"/>
    <property type="project" value="UniProtKB-UniRule"/>
</dbReference>
<keyword evidence="7 10" id="KW-0067">ATP-binding</keyword>
<comment type="similarity">
    <text evidence="1">Belongs to the protein kinase superfamily. NEK Ser/Thr protein kinase family. NIMA subfamily.</text>
</comment>
<keyword evidence="4" id="KW-0808">Transferase</keyword>
<dbReference type="CDD" id="cd08215">
    <property type="entry name" value="STKc_Nek"/>
    <property type="match status" value="1"/>
</dbReference>
<keyword evidence="5 10" id="KW-0547">Nucleotide-binding</keyword>
<dbReference type="PROSITE" id="PS00107">
    <property type="entry name" value="PROTEIN_KINASE_ATP"/>
    <property type="match status" value="1"/>
</dbReference>
<dbReference type="SMART" id="SM00220">
    <property type="entry name" value="S_TKc"/>
    <property type="match status" value="1"/>
</dbReference>
<feature type="domain" description="Protein kinase" evidence="12">
    <location>
        <begin position="4"/>
        <end position="271"/>
    </location>
</feature>
<dbReference type="FunFam" id="3.30.200.20:FF:000097">
    <property type="entry name" value="Probable serine/threonine-protein kinase nek1"/>
    <property type="match status" value="1"/>
</dbReference>
<evidence type="ECO:0000256" key="6">
    <source>
        <dbReference type="ARBA" id="ARBA00022777"/>
    </source>
</evidence>
<protein>
    <recommendedName>
        <fullName evidence="2">non-specific serine/threonine protein kinase</fullName>
        <ecNumber evidence="2">2.7.11.1</ecNumber>
    </recommendedName>
</protein>
<feature type="compositionally biased region" description="Pro residues" evidence="11">
    <location>
        <begin position="281"/>
        <end position="316"/>
    </location>
</feature>
<dbReference type="InterPro" id="IPR051131">
    <property type="entry name" value="NEK_Ser/Thr_kinase_NIMA"/>
</dbReference>
<comment type="catalytic activity">
    <reaction evidence="9">
        <text>L-seryl-[protein] + ATP = O-phospho-L-seryl-[protein] + ADP + H(+)</text>
        <dbReference type="Rhea" id="RHEA:17989"/>
        <dbReference type="Rhea" id="RHEA-COMP:9863"/>
        <dbReference type="Rhea" id="RHEA-COMP:11604"/>
        <dbReference type="ChEBI" id="CHEBI:15378"/>
        <dbReference type="ChEBI" id="CHEBI:29999"/>
        <dbReference type="ChEBI" id="CHEBI:30616"/>
        <dbReference type="ChEBI" id="CHEBI:83421"/>
        <dbReference type="ChEBI" id="CHEBI:456216"/>
        <dbReference type="EC" id="2.7.11.1"/>
    </reaction>
</comment>
<evidence type="ECO:0000259" key="12">
    <source>
        <dbReference type="PROSITE" id="PS50011"/>
    </source>
</evidence>
<dbReference type="PANTHER" id="PTHR44899:SF3">
    <property type="entry name" value="SERINE_THREONINE-PROTEIN KINASE NEK1"/>
    <property type="match status" value="1"/>
</dbReference>
<evidence type="ECO:0000256" key="3">
    <source>
        <dbReference type="ARBA" id="ARBA00022527"/>
    </source>
</evidence>
<dbReference type="Gene3D" id="1.10.510.10">
    <property type="entry name" value="Transferase(Phosphotransferase) domain 1"/>
    <property type="match status" value="1"/>
</dbReference>
<feature type="region of interest" description="Disordered" evidence="11">
    <location>
        <begin position="274"/>
        <end position="342"/>
    </location>
</feature>
<evidence type="ECO:0000256" key="8">
    <source>
        <dbReference type="ARBA" id="ARBA00047899"/>
    </source>
</evidence>
<dbReference type="InterPro" id="IPR000719">
    <property type="entry name" value="Prot_kinase_dom"/>
</dbReference>
<dbReference type="InterPro" id="IPR017441">
    <property type="entry name" value="Protein_kinase_ATP_BS"/>
</dbReference>
<dbReference type="SUPFAM" id="SSF56112">
    <property type="entry name" value="Protein kinase-like (PK-like)"/>
    <property type="match status" value="1"/>
</dbReference>
<feature type="compositionally biased region" description="Acidic residues" evidence="11">
    <location>
        <begin position="489"/>
        <end position="512"/>
    </location>
</feature>
<dbReference type="Proteomes" id="UP001515480">
    <property type="component" value="Unassembled WGS sequence"/>
</dbReference>
<evidence type="ECO:0000256" key="7">
    <source>
        <dbReference type="ARBA" id="ARBA00022840"/>
    </source>
</evidence>
<evidence type="ECO:0000313" key="13">
    <source>
        <dbReference type="EMBL" id="KAL1510733.1"/>
    </source>
</evidence>
<proteinExistence type="inferred from homology"/>
<evidence type="ECO:0000256" key="9">
    <source>
        <dbReference type="ARBA" id="ARBA00048679"/>
    </source>
</evidence>
<evidence type="ECO:0000256" key="5">
    <source>
        <dbReference type="ARBA" id="ARBA00022741"/>
    </source>
</evidence>
<feature type="binding site" evidence="10">
    <location>
        <position position="33"/>
    </location>
    <ligand>
        <name>ATP</name>
        <dbReference type="ChEBI" id="CHEBI:30616"/>
    </ligand>
</feature>
<dbReference type="Gene3D" id="3.30.200.20">
    <property type="entry name" value="Phosphorylase Kinase, domain 1"/>
    <property type="match status" value="1"/>
</dbReference>
<evidence type="ECO:0000256" key="4">
    <source>
        <dbReference type="ARBA" id="ARBA00022679"/>
    </source>
</evidence>
<comment type="caution">
    <text evidence="13">The sequence shown here is derived from an EMBL/GenBank/DDBJ whole genome shotgun (WGS) entry which is preliminary data.</text>
</comment>
<gene>
    <name evidence="13" type="ORF">AB1Y20_007022</name>
</gene>
<reference evidence="13 14" key="1">
    <citation type="journal article" date="2024" name="Science">
        <title>Giant polyketide synthase enzymes in the biosynthesis of giant marine polyether toxins.</title>
        <authorList>
            <person name="Fallon T.R."/>
            <person name="Shende V.V."/>
            <person name="Wierzbicki I.H."/>
            <person name="Pendleton A.L."/>
            <person name="Watervoot N.F."/>
            <person name="Auber R.P."/>
            <person name="Gonzalez D.J."/>
            <person name="Wisecaver J.H."/>
            <person name="Moore B.S."/>
        </authorList>
    </citation>
    <scope>NUCLEOTIDE SEQUENCE [LARGE SCALE GENOMIC DNA]</scope>
    <source>
        <strain evidence="13 14">12B1</strain>
    </source>
</reference>
<dbReference type="AlphaFoldDB" id="A0AB34IZ81"/>
<evidence type="ECO:0000256" key="1">
    <source>
        <dbReference type="ARBA" id="ARBA00010886"/>
    </source>
</evidence>
<keyword evidence="14" id="KW-1185">Reference proteome</keyword>
<comment type="catalytic activity">
    <reaction evidence="8">
        <text>L-threonyl-[protein] + ATP = O-phospho-L-threonyl-[protein] + ADP + H(+)</text>
        <dbReference type="Rhea" id="RHEA:46608"/>
        <dbReference type="Rhea" id="RHEA-COMP:11060"/>
        <dbReference type="Rhea" id="RHEA-COMP:11605"/>
        <dbReference type="ChEBI" id="CHEBI:15378"/>
        <dbReference type="ChEBI" id="CHEBI:30013"/>
        <dbReference type="ChEBI" id="CHEBI:30616"/>
        <dbReference type="ChEBI" id="CHEBI:61977"/>
        <dbReference type="ChEBI" id="CHEBI:456216"/>
        <dbReference type="EC" id="2.7.11.1"/>
    </reaction>
</comment>
<dbReference type="InterPro" id="IPR008271">
    <property type="entry name" value="Ser/Thr_kinase_AS"/>
</dbReference>
<accession>A0AB34IZ81</accession>
<evidence type="ECO:0000313" key="14">
    <source>
        <dbReference type="Proteomes" id="UP001515480"/>
    </source>
</evidence>
<sequence length="576" mass="62155">MDNYELLRKLGQGTYGTVYLCRQISSGKQCVMKRMLLSTLNSKERKSAFQEAQLLQELSHPNIVGYMDTLASKTKLYLFMQFCDGGDLERRLAEVRKEGQPIKQTQLLDWFVQMSLALQYLHSRRILHRDLKTANVFLTRMHIVKLGDFGVSRVLSATAELAKTFVGTPYYLSPELLSNQPYGHASDVWALGCIFYEIATLEHPFEATTFPSLASKILHDPAPMISPHRPDCDVAVDELLAMMLDKDPHRRATLPELLGAQVVQRRMHDFMHESTAAPRHAAPPPSATPPPAPLATPSPAPLATPSPAPLATPPPEAAERRETPKRGVKKRPPLPPAVGAQSEEELLAQIEREKQRLARSACAGGGAEAAAGLPSAARGAGLRLGPAEMEAAAAVACAAPWGDPRPWQTPAPFPAAAKAETAEEAAALAALRRAAWEEEAAAAAAEGSGEAPPLVDATCTRNLDEWKQVFAGGEGASRQMAAKGGPPPVEEEEDDDDAQETYEEDFEEDSEEEQARARGEAWRLAATVKGPAAVAAGSAQMAELQQTLKHLQLVNAEQATAVAAMPLAHCLLAHAT</sequence>
<dbReference type="InterPro" id="IPR011009">
    <property type="entry name" value="Kinase-like_dom_sf"/>
</dbReference>
<feature type="region of interest" description="Disordered" evidence="11">
    <location>
        <begin position="472"/>
        <end position="520"/>
    </location>
</feature>
<dbReference type="PROSITE" id="PS50011">
    <property type="entry name" value="PROTEIN_KINASE_DOM"/>
    <property type="match status" value="1"/>
</dbReference>
<evidence type="ECO:0000256" key="11">
    <source>
        <dbReference type="SAM" id="MobiDB-lite"/>
    </source>
</evidence>
<dbReference type="EC" id="2.7.11.1" evidence="2"/>
<evidence type="ECO:0000256" key="2">
    <source>
        <dbReference type="ARBA" id="ARBA00012513"/>
    </source>
</evidence>
<evidence type="ECO:0000256" key="10">
    <source>
        <dbReference type="PROSITE-ProRule" id="PRU10141"/>
    </source>
</evidence>
<keyword evidence="6" id="KW-0418">Kinase</keyword>
<dbReference type="Pfam" id="PF00069">
    <property type="entry name" value="Pkinase"/>
    <property type="match status" value="1"/>
</dbReference>